<accession>A0A0G2E8W6</accession>
<evidence type="ECO:0000256" key="2">
    <source>
        <dbReference type="ARBA" id="ARBA00007331"/>
    </source>
</evidence>
<dbReference type="PANTHER" id="PTHR13031">
    <property type="entry name" value="RIBONUCLEASE P SUBUNIT P30"/>
    <property type="match status" value="1"/>
</dbReference>
<dbReference type="Proteomes" id="UP000053317">
    <property type="component" value="Unassembled WGS sequence"/>
</dbReference>
<gene>
    <name evidence="4" type="ORF">UCRPC4_g04781</name>
</gene>
<comment type="caution">
    <text evidence="4">The sequence shown here is derived from an EMBL/GenBank/DDBJ whole genome shotgun (WGS) entry which is preliminary data.</text>
</comment>
<proteinExistence type="inferred from homology"/>
<evidence type="ECO:0000256" key="3">
    <source>
        <dbReference type="ARBA" id="ARBA00022694"/>
    </source>
</evidence>
<protein>
    <submittedName>
        <fullName evidence="4">Putative ribonuclease p complex subunit</fullName>
    </submittedName>
</protein>
<dbReference type="Pfam" id="PF01876">
    <property type="entry name" value="RNase_P_p30"/>
    <property type="match status" value="1"/>
</dbReference>
<organism evidence="4 5">
    <name type="scientific">Phaeomoniella chlamydospora</name>
    <name type="common">Phaeoacremonium chlamydosporum</name>
    <dbReference type="NCBI Taxonomy" id="158046"/>
    <lineage>
        <taxon>Eukaryota</taxon>
        <taxon>Fungi</taxon>
        <taxon>Dikarya</taxon>
        <taxon>Ascomycota</taxon>
        <taxon>Pezizomycotina</taxon>
        <taxon>Eurotiomycetes</taxon>
        <taxon>Chaetothyriomycetidae</taxon>
        <taxon>Phaeomoniellales</taxon>
        <taxon>Phaeomoniellaceae</taxon>
        <taxon>Phaeomoniella</taxon>
    </lineage>
</organism>
<dbReference type="InterPro" id="IPR002738">
    <property type="entry name" value="RNase_P_p30"/>
</dbReference>
<dbReference type="SUPFAM" id="SSF89550">
    <property type="entry name" value="PHP domain-like"/>
    <property type="match status" value="1"/>
</dbReference>
<dbReference type="EMBL" id="LCWF01000116">
    <property type="protein sequence ID" value="KKY18801.1"/>
    <property type="molecule type" value="Genomic_DNA"/>
</dbReference>
<evidence type="ECO:0000313" key="5">
    <source>
        <dbReference type="Proteomes" id="UP000053317"/>
    </source>
</evidence>
<evidence type="ECO:0000313" key="4">
    <source>
        <dbReference type="EMBL" id="KKY18801.1"/>
    </source>
</evidence>
<name>A0A0G2E8W6_PHACM</name>
<reference evidence="4 5" key="1">
    <citation type="submission" date="2015-05" db="EMBL/GenBank/DDBJ databases">
        <title>Distinctive expansion of gene families associated with plant cell wall degradation and secondary metabolism in the genomes of grapevine trunk pathogens.</title>
        <authorList>
            <person name="Lawrence D.P."/>
            <person name="Travadon R."/>
            <person name="Rolshausen P.E."/>
            <person name="Baumgartner K."/>
        </authorList>
    </citation>
    <scope>NUCLEOTIDE SEQUENCE [LARGE SCALE GENOMIC DNA]</scope>
    <source>
        <strain evidence="4">UCRPC4</strain>
    </source>
</reference>
<dbReference type="Gene3D" id="3.20.20.140">
    <property type="entry name" value="Metal-dependent hydrolases"/>
    <property type="match status" value="1"/>
</dbReference>
<dbReference type="GO" id="GO:0008033">
    <property type="term" value="P:tRNA processing"/>
    <property type="evidence" value="ECO:0007669"/>
    <property type="project" value="UniProtKB-KW"/>
</dbReference>
<dbReference type="GO" id="GO:0005655">
    <property type="term" value="C:nucleolar ribonuclease P complex"/>
    <property type="evidence" value="ECO:0007669"/>
    <property type="project" value="TreeGrafter"/>
</dbReference>
<sequence>MFYDLNVPFNANASQLQATLDFAAELGYNTLALSHTLSGKLPTTIPATPIPLPPPDVVVPRGMSLISRATFTISDASQNHRVSGLQSSYDLLALRPTTEKALSLCCHSLDCDIISLDFSVRLPFILKFKALSAALQRGIRFEICYSAGITGGGTDARRNLISGATALIRASRGRGIIITSEAKDAIGLRGPWDVVNLCAVWGLGQEKGKEGVCEEARKVVSMANARRSTFRGVVGIISGESSEALEDKFESKTVVNSMKRKVSCTLCKAVVSILGCPFTEAAVTPLEVAEVSATEVIELEIVVEDAAELATVVEGLRSAAADTAVVIVEDSDGTLEDIAATAETDEVVAVVAAAAAAATDDIDPDVDDVTVTASVVLETTVVDNVVADTVDAAIAAGAFDIAPTAGKATKFPKALVSHKQEQEHCPLDATEAAVDAAAPIPAAAEIAPGSDPDEETAPARSPDAVTAVAVAAVADVIATTPAVMVTCYH</sequence>
<comment type="similarity">
    <text evidence="2">Belongs to the eukaryotic/archaeal RNase P protein component 3 family.</text>
</comment>
<keyword evidence="3" id="KW-0819">tRNA processing</keyword>
<dbReference type="InterPro" id="IPR016195">
    <property type="entry name" value="Pol/histidinol_Pase-like"/>
</dbReference>
<dbReference type="GO" id="GO:0003723">
    <property type="term" value="F:RNA binding"/>
    <property type="evidence" value="ECO:0007669"/>
    <property type="project" value="TreeGrafter"/>
</dbReference>
<dbReference type="AlphaFoldDB" id="A0A0G2E8W6"/>
<reference evidence="4 5" key="2">
    <citation type="submission" date="2015-05" db="EMBL/GenBank/DDBJ databases">
        <authorList>
            <person name="Morales-Cruz A."/>
            <person name="Amrine K.C."/>
            <person name="Cantu D."/>
        </authorList>
    </citation>
    <scope>NUCLEOTIDE SEQUENCE [LARGE SCALE GENOMIC DNA]</scope>
    <source>
        <strain evidence="4">UCRPC4</strain>
    </source>
</reference>
<dbReference type="OrthoDB" id="17948at2759"/>
<comment type="subcellular location">
    <subcellularLocation>
        <location evidence="1">Nucleus</location>
    </subcellularLocation>
</comment>
<dbReference type="PANTHER" id="PTHR13031:SF0">
    <property type="entry name" value="RIBONUCLEASE P PROTEIN SUBUNIT P30"/>
    <property type="match status" value="1"/>
</dbReference>
<keyword evidence="5" id="KW-1185">Reference proteome</keyword>
<evidence type="ECO:0000256" key="1">
    <source>
        <dbReference type="ARBA" id="ARBA00004123"/>
    </source>
</evidence>